<keyword evidence="5" id="KW-0472">Membrane</keyword>
<comment type="caution">
    <text evidence="6">The sequence shown here is derived from an EMBL/GenBank/DDBJ whole genome shotgun (WGS) entry which is preliminary data.</text>
</comment>
<keyword evidence="3" id="KW-0488">Methylation</keyword>
<sequence length="153" mass="15960">MKKHNRVTKQQGFTLIELMIVVAVIGVLASIAIPQYQKYVAKSEVASALATLTGVKTNVEAYAVENGAFPDGSTANQTEADLGVPITIPSGTISFSTASSAGGTIKFTFNASGVSNLITSKNFELVRGSDGTWTCQGSTASPVSDDLLPKNCR</sequence>
<dbReference type="InterPro" id="IPR045584">
    <property type="entry name" value="Pilin-like"/>
</dbReference>
<dbReference type="PRINTS" id="PR00813">
    <property type="entry name" value="BCTERIALGSPG"/>
</dbReference>
<dbReference type="InterPro" id="IPR012902">
    <property type="entry name" value="N_methyl_site"/>
</dbReference>
<dbReference type="InterPro" id="IPR000983">
    <property type="entry name" value="Bac_GSPG_pilin"/>
</dbReference>
<evidence type="ECO:0000313" key="6">
    <source>
        <dbReference type="EMBL" id="KYN87244.1"/>
    </source>
</evidence>
<evidence type="ECO:0000256" key="2">
    <source>
        <dbReference type="ARBA" id="ARBA00011156"/>
    </source>
</evidence>
<dbReference type="GO" id="GO:0015627">
    <property type="term" value="C:type II protein secretion system complex"/>
    <property type="evidence" value="ECO:0007669"/>
    <property type="project" value="InterPro"/>
</dbReference>
<name>A0A151KWE6_9VIBR</name>
<comment type="similarity">
    <text evidence="1 4">Belongs to the N-Me-Phe pilin family.</text>
</comment>
<dbReference type="AlphaFoldDB" id="A0A151KWE6"/>
<organism evidence="6 7">
    <name type="scientific">Vibrio cidicii</name>
    <dbReference type="NCBI Taxonomy" id="1763883"/>
    <lineage>
        <taxon>Bacteria</taxon>
        <taxon>Pseudomonadati</taxon>
        <taxon>Pseudomonadota</taxon>
        <taxon>Gammaproteobacteria</taxon>
        <taxon>Vibrionales</taxon>
        <taxon>Vibrionaceae</taxon>
        <taxon>Vibrio</taxon>
    </lineage>
</organism>
<dbReference type="Proteomes" id="UP000075346">
    <property type="component" value="Unassembled WGS sequence"/>
</dbReference>
<dbReference type="Pfam" id="PF07963">
    <property type="entry name" value="N_methyl"/>
    <property type="match status" value="1"/>
</dbReference>
<keyword evidence="4" id="KW-0281">Fimbrium</keyword>
<keyword evidence="5" id="KW-0812">Transmembrane</keyword>
<keyword evidence="5" id="KW-1133">Transmembrane helix</keyword>
<dbReference type="EMBL" id="LOBR01000049">
    <property type="protein sequence ID" value="KYN87244.1"/>
    <property type="molecule type" value="Genomic_DNA"/>
</dbReference>
<evidence type="ECO:0000256" key="1">
    <source>
        <dbReference type="ARBA" id="ARBA00005233"/>
    </source>
</evidence>
<dbReference type="Pfam" id="PF00114">
    <property type="entry name" value="Pilin"/>
    <property type="match status" value="1"/>
</dbReference>
<dbReference type="InterPro" id="IPR001082">
    <property type="entry name" value="Pilin"/>
</dbReference>
<dbReference type="GO" id="GO:0007155">
    <property type="term" value="P:cell adhesion"/>
    <property type="evidence" value="ECO:0007669"/>
    <property type="project" value="InterPro"/>
</dbReference>
<dbReference type="GO" id="GO:0044096">
    <property type="term" value="C:type IV pilus"/>
    <property type="evidence" value="ECO:0007669"/>
    <property type="project" value="TreeGrafter"/>
</dbReference>
<dbReference type="NCBIfam" id="TIGR02532">
    <property type="entry name" value="IV_pilin_GFxxxE"/>
    <property type="match status" value="1"/>
</dbReference>
<gene>
    <name evidence="6" type="ORF">ATY37_18535</name>
</gene>
<dbReference type="Gene3D" id="3.30.700.10">
    <property type="entry name" value="Glycoprotein, Type 4 Pilin"/>
    <property type="match status" value="1"/>
</dbReference>
<dbReference type="PROSITE" id="PS00409">
    <property type="entry name" value="PROKAR_NTER_METHYL"/>
    <property type="match status" value="1"/>
</dbReference>
<proteinExistence type="inferred from homology"/>
<dbReference type="PANTHER" id="PTHR30093:SF34">
    <property type="entry name" value="PREPILIN PEPTIDASE-DEPENDENT PROTEIN D"/>
    <property type="match status" value="1"/>
</dbReference>
<dbReference type="GO" id="GO:0043107">
    <property type="term" value="P:type IV pilus-dependent motility"/>
    <property type="evidence" value="ECO:0007669"/>
    <property type="project" value="TreeGrafter"/>
</dbReference>
<evidence type="ECO:0000256" key="4">
    <source>
        <dbReference type="RuleBase" id="RU000389"/>
    </source>
</evidence>
<dbReference type="GO" id="GO:0015628">
    <property type="term" value="P:protein secretion by the type II secretion system"/>
    <property type="evidence" value="ECO:0007669"/>
    <property type="project" value="InterPro"/>
</dbReference>
<dbReference type="SUPFAM" id="SSF54523">
    <property type="entry name" value="Pili subunits"/>
    <property type="match status" value="1"/>
</dbReference>
<comment type="subunit">
    <text evidence="2">The pili are polar flexible filaments of about 5.4 nanometers diameter and 2.5 micrometers average length; they consist of only a single polypeptide chain arranged in a helical configuration of five subunits per turn in the assembled pilus.</text>
</comment>
<reference evidence="7" key="1">
    <citation type="submission" date="2015-12" db="EMBL/GenBank/DDBJ databases">
        <authorList>
            <person name="Shamseldin A."/>
            <person name="Moawad H."/>
            <person name="Abd El-Rahim W.M."/>
            <person name="Sadowsky M.J."/>
        </authorList>
    </citation>
    <scope>NUCLEOTIDE SEQUENCE [LARGE SCALE GENOMIC DNA]</scope>
    <source>
        <strain evidence="7">2538-88</strain>
    </source>
</reference>
<feature type="transmembrane region" description="Helical" evidence="5">
    <location>
        <begin position="12"/>
        <end position="33"/>
    </location>
</feature>
<evidence type="ECO:0000313" key="7">
    <source>
        <dbReference type="Proteomes" id="UP000075346"/>
    </source>
</evidence>
<accession>A0A151KWE6</accession>
<dbReference type="PANTHER" id="PTHR30093">
    <property type="entry name" value="GENERAL SECRETION PATHWAY PROTEIN G"/>
    <property type="match status" value="1"/>
</dbReference>
<evidence type="ECO:0000256" key="3">
    <source>
        <dbReference type="ARBA" id="ARBA00022481"/>
    </source>
</evidence>
<protein>
    <submittedName>
        <fullName evidence="6">Fimbrial protein</fullName>
    </submittedName>
</protein>
<dbReference type="RefSeq" id="WP_061897371.1">
    <property type="nucleotide sequence ID" value="NZ_LOBR01000049.1"/>
</dbReference>
<evidence type="ECO:0000256" key="5">
    <source>
        <dbReference type="SAM" id="Phobius"/>
    </source>
</evidence>